<sequence length="153" mass="16550">MGRTYNSGSVLSNWNGIDLAEGYQSMSIEPSGDLKAFKMDAQGKRTTSILADRSATFSVTYDQTATTVELLDNIIAAEQIVNSRVAIPYSGQIIFNDPLGSTGSFVALNASLQSGVGESWEKEVGERTFTFHCELLLRGDPALIMANLADYLI</sequence>
<protein>
    <submittedName>
        <fullName evidence="1">Uncharacterized protein ORF83</fullName>
    </submittedName>
</protein>
<reference evidence="1 2" key="1">
    <citation type="journal article" date="2011" name="MBio">
        <title>Evidence of a dominant lineage of Vibrio cholerae-specific lytic bacteriophages shed by cholera patients over a 10-year period in Dhaka, Bangladesh.</title>
        <authorList>
            <person name="Seed K.D."/>
            <person name="Bodi K.L."/>
            <person name="Kropinski A.M."/>
            <person name="Ackermann H.W."/>
            <person name="Calderwood S.B."/>
            <person name="Qadri F."/>
            <person name="Camilli A."/>
        </authorList>
    </citation>
    <scope>NUCLEOTIDE SEQUENCE [LARGE SCALE GENOMIC DNA]</scope>
</reference>
<evidence type="ECO:0000313" key="1">
    <source>
        <dbReference type="EMBL" id="ADX87899.1"/>
    </source>
</evidence>
<dbReference type="GeneID" id="10228562"/>
<dbReference type="OrthoDB" id="28941at10239"/>
<dbReference type="RefSeq" id="YP_004251024.1">
    <property type="nucleotide sequence ID" value="NC_015157.1"/>
</dbReference>
<proteinExistence type="predicted"/>
<dbReference type="KEGG" id="vg:10228562"/>
<evidence type="ECO:0000313" key="2">
    <source>
        <dbReference type="Proteomes" id="UP000007502"/>
    </source>
</evidence>
<dbReference type="EMBL" id="HQ641347">
    <property type="protein sequence ID" value="ADX87899.1"/>
    <property type="molecule type" value="Genomic_DNA"/>
</dbReference>
<accession>F1D1A5</accession>
<gene>
    <name evidence="1" type="primary">ORF83</name>
</gene>
<keyword evidence="2" id="KW-1185">Reference proteome</keyword>
<name>F1D1A5_9CAUD</name>
<organism evidence="1 2">
    <name type="scientific">Vibrio phage ICP1</name>
    <dbReference type="NCBI Taxonomy" id="979525"/>
    <lineage>
        <taxon>Viruses</taxon>
        <taxon>Duplodnaviria</taxon>
        <taxon>Heunggongvirae</taxon>
        <taxon>Uroviricota</taxon>
        <taxon>Caudoviricetes</taxon>
        <taxon>Mohonavirus</taxon>
        <taxon>Mohonavirus ICP1</taxon>
    </lineage>
</organism>
<dbReference type="Proteomes" id="UP000007502">
    <property type="component" value="Segment"/>
</dbReference>